<dbReference type="GO" id="GO:0004844">
    <property type="term" value="F:uracil DNA N-glycosylase activity"/>
    <property type="evidence" value="ECO:0007669"/>
    <property type="project" value="TreeGrafter"/>
</dbReference>
<comment type="caution">
    <text evidence="20">The sequence shown here is derived from an EMBL/GenBank/DDBJ whole genome shotgun (WGS) entry which is preliminary data.</text>
</comment>
<dbReference type="GO" id="GO:0141016">
    <property type="term" value="F:G/T mismatch-specific thymine-DNA glycosylase activity"/>
    <property type="evidence" value="ECO:0007669"/>
    <property type="project" value="UniProtKB-EC"/>
</dbReference>
<dbReference type="GO" id="GO:0032183">
    <property type="term" value="F:SUMO binding"/>
    <property type="evidence" value="ECO:0007669"/>
    <property type="project" value="UniProtKB-ARBA"/>
</dbReference>
<evidence type="ECO:0000256" key="2">
    <source>
        <dbReference type="ARBA" id="ARBA00022499"/>
    </source>
</evidence>
<keyword evidence="9" id="KW-0804">Transcription</keyword>
<protein>
    <recommendedName>
        <fullName evidence="16">G/T mismatch-specific thymine DNA glycosylase</fullName>
        <ecNumber evidence="15">3.2.2.29</ecNumber>
    </recommendedName>
    <alternativeName>
        <fullName evidence="17">Thymine-DNA glycosylase</fullName>
    </alternativeName>
</protein>
<evidence type="ECO:0000313" key="20">
    <source>
        <dbReference type="EMBL" id="CAI8017661.1"/>
    </source>
</evidence>
<keyword evidence="3" id="KW-0227">DNA damage</keyword>
<comment type="subcellular location">
    <subcellularLocation>
        <location evidence="1">Nucleus</location>
    </subcellularLocation>
</comment>
<dbReference type="AlphaFoldDB" id="A0AA35RWR2"/>
<keyword evidence="5" id="KW-0832">Ubl conjugation</keyword>
<evidence type="ECO:0000256" key="8">
    <source>
        <dbReference type="ARBA" id="ARBA00023159"/>
    </source>
</evidence>
<keyword evidence="4" id="KW-0378">Hydrolase</keyword>
<keyword evidence="6" id="KW-0156">Chromatin regulator</keyword>
<dbReference type="Pfam" id="PF03167">
    <property type="entry name" value="UDG"/>
    <property type="match status" value="1"/>
</dbReference>
<dbReference type="InterPro" id="IPR036895">
    <property type="entry name" value="Uracil-DNA_glycosylase-like_sf"/>
</dbReference>
<sequence>MSKRALSDEGGCSPKTKRAAKETKPLDPKKFGGKTEEEVCQMLLPDHLAPSLDIIFMGINPGLYSAYLGHHYCNANNHFWPCLYESGLIPKKLGFMEDAEVLNYGIGMSNIVPRTTRSASELSRKEIKEWSKVMIERMQELKPLVICFNGKGIYEIYTGGKCTVGIQEEPLPGTDIVVYVMPSTSGRAATYPKRSDKLKFFSELKDLRDRLHREREEGGRGEPSSNPAVSSNQGVAEDGGKLQSSTVSSETSNLTGCADSSTSVTGCGSKNCESPISKQSTGGQVSQRVPVIVSSRK</sequence>
<dbReference type="GO" id="GO:0040029">
    <property type="term" value="P:epigenetic regulation of gene expression"/>
    <property type="evidence" value="ECO:0007669"/>
    <property type="project" value="UniProtKB-ARBA"/>
</dbReference>
<keyword evidence="8" id="KW-0010">Activator</keyword>
<evidence type="ECO:0000256" key="18">
    <source>
        <dbReference type="SAM" id="MobiDB-lite"/>
    </source>
</evidence>
<comment type="catalytic activity">
    <reaction evidence="12">
        <text>Hydrolyzes mismatched double-stranded DNA and polynucleotides, releasing free thymine.</text>
        <dbReference type="EC" id="3.2.2.29"/>
    </reaction>
</comment>
<reference evidence="20" key="1">
    <citation type="submission" date="2023-03" db="EMBL/GenBank/DDBJ databases">
        <authorList>
            <person name="Steffen K."/>
            <person name="Cardenas P."/>
        </authorList>
    </citation>
    <scope>NUCLEOTIDE SEQUENCE</scope>
</reference>
<dbReference type="GO" id="GO:0003677">
    <property type="term" value="F:DNA binding"/>
    <property type="evidence" value="ECO:0007669"/>
    <property type="project" value="UniProtKB-ARBA"/>
</dbReference>
<feature type="region of interest" description="Disordered" evidence="18">
    <location>
        <begin position="212"/>
        <end position="297"/>
    </location>
</feature>
<feature type="compositionally biased region" description="Polar residues" evidence="18">
    <location>
        <begin position="242"/>
        <end position="287"/>
    </location>
</feature>
<evidence type="ECO:0000256" key="13">
    <source>
        <dbReference type="ARBA" id="ARBA00061261"/>
    </source>
</evidence>
<keyword evidence="21" id="KW-1185">Reference proteome</keyword>
<feature type="compositionally biased region" description="Polar residues" evidence="18">
    <location>
        <begin position="223"/>
        <end position="234"/>
    </location>
</feature>
<dbReference type="SUPFAM" id="SSF52141">
    <property type="entry name" value="Uracil-DNA glycosylase-like"/>
    <property type="match status" value="1"/>
</dbReference>
<evidence type="ECO:0000256" key="9">
    <source>
        <dbReference type="ARBA" id="ARBA00023163"/>
    </source>
</evidence>
<dbReference type="Gene3D" id="3.40.470.10">
    <property type="entry name" value="Uracil-DNA glycosylase-like domain"/>
    <property type="match status" value="1"/>
</dbReference>
<keyword evidence="11" id="KW-0539">Nucleus</keyword>
<evidence type="ECO:0000256" key="17">
    <source>
        <dbReference type="ARBA" id="ARBA00083221"/>
    </source>
</evidence>
<feature type="region of interest" description="Disordered" evidence="18">
    <location>
        <begin position="1"/>
        <end position="32"/>
    </location>
</feature>
<evidence type="ECO:0000256" key="15">
    <source>
        <dbReference type="ARBA" id="ARBA00066769"/>
    </source>
</evidence>
<dbReference type="CDD" id="cd10028">
    <property type="entry name" value="UDG-F2_TDG_MUG"/>
    <property type="match status" value="1"/>
</dbReference>
<dbReference type="PANTHER" id="PTHR12159">
    <property type="entry name" value="G/T AND G/U MISMATCH-SPECIFIC DNA GLYCOSYLASE"/>
    <property type="match status" value="1"/>
</dbReference>
<dbReference type="InterPro" id="IPR005122">
    <property type="entry name" value="Uracil-DNA_glycosylase-like"/>
</dbReference>
<evidence type="ECO:0000256" key="3">
    <source>
        <dbReference type="ARBA" id="ARBA00022763"/>
    </source>
</evidence>
<dbReference type="Proteomes" id="UP001174909">
    <property type="component" value="Unassembled WGS sequence"/>
</dbReference>
<proteinExistence type="inferred from homology"/>
<evidence type="ECO:0000256" key="10">
    <source>
        <dbReference type="ARBA" id="ARBA00023204"/>
    </source>
</evidence>
<dbReference type="FunFam" id="3.40.470.10:FF:000002">
    <property type="entry name" value="G/T mismatch-specific thymine DNA glycosylase"/>
    <property type="match status" value="1"/>
</dbReference>
<dbReference type="GO" id="GO:0005654">
    <property type="term" value="C:nucleoplasm"/>
    <property type="evidence" value="ECO:0007669"/>
    <property type="project" value="UniProtKB-ARBA"/>
</dbReference>
<keyword evidence="7" id="KW-0805">Transcription regulation</keyword>
<evidence type="ECO:0000259" key="19">
    <source>
        <dbReference type="Pfam" id="PF03167"/>
    </source>
</evidence>
<dbReference type="EC" id="3.2.2.29" evidence="15"/>
<keyword evidence="2" id="KW-1017">Isopeptide bond</keyword>
<evidence type="ECO:0000256" key="6">
    <source>
        <dbReference type="ARBA" id="ARBA00022853"/>
    </source>
</evidence>
<evidence type="ECO:0000256" key="11">
    <source>
        <dbReference type="ARBA" id="ARBA00023242"/>
    </source>
</evidence>
<evidence type="ECO:0000256" key="7">
    <source>
        <dbReference type="ARBA" id="ARBA00023015"/>
    </source>
</evidence>
<comment type="similarity">
    <text evidence="13">Belongs to the uracil-DNA glycosylase (UDG) superfamily. TDG/mug family.</text>
</comment>
<evidence type="ECO:0000256" key="5">
    <source>
        <dbReference type="ARBA" id="ARBA00022843"/>
    </source>
</evidence>
<evidence type="ECO:0000256" key="12">
    <source>
        <dbReference type="ARBA" id="ARBA00052915"/>
    </source>
</evidence>
<feature type="domain" description="Uracil-DNA glycosylase-like" evidence="19">
    <location>
        <begin position="45"/>
        <end position="203"/>
    </location>
</feature>
<gene>
    <name evidence="20" type="ORF">GBAR_LOCUS10689</name>
</gene>
<evidence type="ECO:0000313" key="21">
    <source>
        <dbReference type="Proteomes" id="UP001174909"/>
    </source>
</evidence>
<evidence type="ECO:0000256" key="16">
    <source>
        <dbReference type="ARBA" id="ARBA00071248"/>
    </source>
</evidence>
<name>A0AA35RWR2_GEOBA</name>
<evidence type="ECO:0000256" key="1">
    <source>
        <dbReference type="ARBA" id="ARBA00004123"/>
    </source>
</evidence>
<dbReference type="GO" id="GO:0006285">
    <property type="term" value="P:base-excision repair, AP site formation"/>
    <property type="evidence" value="ECO:0007669"/>
    <property type="project" value="InterPro"/>
</dbReference>
<comment type="subunit">
    <text evidence="14">Homodimer. Interacts with AICDA and GADD45A.</text>
</comment>
<dbReference type="PANTHER" id="PTHR12159:SF9">
    <property type="entry name" value="G_T MISMATCH-SPECIFIC THYMINE DNA GLYCOSYLASE"/>
    <property type="match status" value="1"/>
</dbReference>
<evidence type="ECO:0000256" key="4">
    <source>
        <dbReference type="ARBA" id="ARBA00022801"/>
    </source>
</evidence>
<evidence type="ECO:0000256" key="14">
    <source>
        <dbReference type="ARBA" id="ARBA00064519"/>
    </source>
</evidence>
<feature type="compositionally biased region" description="Basic and acidic residues" evidence="18">
    <location>
        <begin position="19"/>
        <end position="32"/>
    </location>
</feature>
<keyword evidence="10" id="KW-0234">DNA repair</keyword>
<dbReference type="EMBL" id="CASHTH010001646">
    <property type="protein sequence ID" value="CAI8017661.1"/>
    <property type="molecule type" value="Genomic_DNA"/>
</dbReference>
<dbReference type="InterPro" id="IPR015637">
    <property type="entry name" value="MUG/TDG"/>
</dbReference>
<accession>A0AA35RWR2</accession>
<organism evidence="20 21">
    <name type="scientific">Geodia barretti</name>
    <name type="common">Barrett's horny sponge</name>
    <dbReference type="NCBI Taxonomy" id="519541"/>
    <lineage>
        <taxon>Eukaryota</taxon>
        <taxon>Metazoa</taxon>
        <taxon>Porifera</taxon>
        <taxon>Demospongiae</taxon>
        <taxon>Heteroscleromorpha</taxon>
        <taxon>Tetractinellida</taxon>
        <taxon>Astrophorina</taxon>
        <taxon>Geodiidae</taxon>
        <taxon>Geodia</taxon>
    </lineage>
</organism>